<feature type="transmembrane region" description="Helical" evidence="6">
    <location>
        <begin position="61"/>
        <end position="84"/>
    </location>
</feature>
<dbReference type="AlphaFoldDB" id="C4JUK1"/>
<dbReference type="PANTHER" id="PTHR33048">
    <property type="entry name" value="PTH11-LIKE INTEGRAL MEMBRANE PROTEIN (AFU_ORTHOLOGUE AFUA_5G11245)"/>
    <property type="match status" value="1"/>
</dbReference>
<dbReference type="Pfam" id="PF20684">
    <property type="entry name" value="Fung_rhodopsin"/>
    <property type="match status" value="1"/>
</dbReference>
<dbReference type="HOGENOM" id="CLU_028200_0_2_1"/>
<evidence type="ECO:0000259" key="7">
    <source>
        <dbReference type="Pfam" id="PF20684"/>
    </source>
</evidence>
<evidence type="ECO:0000256" key="3">
    <source>
        <dbReference type="ARBA" id="ARBA00022989"/>
    </source>
</evidence>
<feature type="transmembrane region" description="Helical" evidence="6">
    <location>
        <begin position="104"/>
        <end position="127"/>
    </location>
</feature>
<dbReference type="eggNOG" id="ENOG502SKCZ">
    <property type="taxonomic scope" value="Eukaryota"/>
</dbReference>
<sequence>MAPLNDVVVHLYHVMEQYHAPEARGQSTMITGIVLMAIAVLLVINRFHVHCFTGRTPGFDDYLIVSSLVFCVAMNGVNTAAIQYGYGKHVSDVPKHDMNIALKLFYCFQVLYKCTINLTKVSIVLLYRRIFVTRFIFRLVCDYIVCLVATFAVASIFASIFQCMPVSRAWDRSIPGTCIDFAAFWNANGAWDILTDAMILTLPLPLLHTLGLPTQQRIGLVAIFTLGFL</sequence>
<comment type="subcellular location">
    <subcellularLocation>
        <location evidence="1">Membrane</location>
        <topology evidence="1">Multi-pass membrane protein</topology>
    </subcellularLocation>
</comment>
<dbReference type="GeneID" id="8440141"/>
<dbReference type="InterPro" id="IPR049326">
    <property type="entry name" value="Rhodopsin_dom_fungi"/>
</dbReference>
<dbReference type="OMA" id="PIAYTWD"/>
<dbReference type="GO" id="GO:0016020">
    <property type="term" value="C:membrane"/>
    <property type="evidence" value="ECO:0007669"/>
    <property type="project" value="UniProtKB-SubCell"/>
</dbReference>
<dbReference type="PANTHER" id="PTHR33048:SF55">
    <property type="entry name" value="INTEGRAL MEMBRANE PROTEIN"/>
    <property type="match status" value="1"/>
</dbReference>
<keyword evidence="3 6" id="KW-1133">Transmembrane helix</keyword>
<dbReference type="InParanoid" id="C4JUK1"/>
<evidence type="ECO:0000256" key="2">
    <source>
        <dbReference type="ARBA" id="ARBA00022692"/>
    </source>
</evidence>
<keyword evidence="2 6" id="KW-0812">Transmembrane</keyword>
<gene>
    <name evidence="8" type="ORF">UREG_04804</name>
</gene>
<proteinExistence type="inferred from homology"/>
<dbReference type="OrthoDB" id="10017208at2759"/>
<dbReference type="Proteomes" id="UP000002058">
    <property type="component" value="Unassembled WGS sequence"/>
</dbReference>
<dbReference type="RefSeq" id="XP_002584115.1">
    <property type="nucleotide sequence ID" value="XM_002584069.1"/>
</dbReference>
<reference evidence="9" key="1">
    <citation type="journal article" date="2009" name="Genome Res.">
        <title>Comparative genomic analyses of the human fungal pathogens Coccidioides and their relatives.</title>
        <authorList>
            <person name="Sharpton T.J."/>
            <person name="Stajich J.E."/>
            <person name="Rounsley S.D."/>
            <person name="Gardner M.J."/>
            <person name="Wortman J.R."/>
            <person name="Jordar V.S."/>
            <person name="Maiti R."/>
            <person name="Kodira C.D."/>
            <person name="Neafsey D.E."/>
            <person name="Zeng Q."/>
            <person name="Hung C.-Y."/>
            <person name="McMahan C."/>
            <person name="Muszewska A."/>
            <person name="Grynberg M."/>
            <person name="Mandel M.A."/>
            <person name="Kellner E.M."/>
            <person name="Barker B.M."/>
            <person name="Galgiani J.N."/>
            <person name="Orbach M.J."/>
            <person name="Kirkland T.N."/>
            <person name="Cole G.T."/>
            <person name="Henn M.R."/>
            <person name="Birren B.W."/>
            <person name="Taylor J.W."/>
        </authorList>
    </citation>
    <scope>NUCLEOTIDE SEQUENCE [LARGE SCALE GENOMIC DNA]</scope>
    <source>
        <strain evidence="9">UAMH 1704</strain>
    </source>
</reference>
<feature type="transmembrane region" description="Helical" evidence="6">
    <location>
        <begin position="139"/>
        <end position="161"/>
    </location>
</feature>
<name>C4JUK1_UNCRE</name>
<dbReference type="KEGG" id="ure:UREG_04804"/>
<keyword evidence="9" id="KW-1185">Reference proteome</keyword>
<evidence type="ECO:0000256" key="4">
    <source>
        <dbReference type="ARBA" id="ARBA00023136"/>
    </source>
</evidence>
<evidence type="ECO:0000256" key="1">
    <source>
        <dbReference type="ARBA" id="ARBA00004141"/>
    </source>
</evidence>
<feature type="domain" description="Rhodopsin" evidence="7">
    <location>
        <begin position="46"/>
        <end position="228"/>
    </location>
</feature>
<feature type="transmembrane region" description="Helical" evidence="6">
    <location>
        <begin position="29"/>
        <end position="49"/>
    </location>
</feature>
<organism evidence="8 9">
    <name type="scientific">Uncinocarpus reesii (strain UAMH 1704)</name>
    <dbReference type="NCBI Taxonomy" id="336963"/>
    <lineage>
        <taxon>Eukaryota</taxon>
        <taxon>Fungi</taxon>
        <taxon>Dikarya</taxon>
        <taxon>Ascomycota</taxon>
        <taxon>Pezizomycotina</taxon>
        <taxon>Eurotiomycetes</taxon>
        <taxon>Eurotiomycetidae</taxon>
        <taxon>Onygenales</taxon>
        <taxon>Onygenaceae</taxon>
        <taxon>Uncinocarpus</taxon>
    </lineage>
</organism>
<evidence type="ECO:0000256" key="6">
    <source>
        <dbReference type="SAM" id="Phobius"/>
    </source>
</evidence>
<evidence type="ECO:0000313" key="9">
    <source>
        <dbReference type="Proteomes" id="UP000002058"/>
    </source>
</evidence>
<dbReference type="EMBL" id="CH476617">
    <property type="protein sequence ID" value="EEP79962.1"/>
    <property type="molecule type" value="Genomic_DNA"/>
</dbReference>
<accession>C4JUK1</accession>
<dbReference type="VEuPathDB" id="FungiDB:UREG_04804"/>
<protein>
    <recommendedName>
        <fullName evidence="7">Rhodopsin domain-containing protein</fullName>
    </recommendedName>
</protein>
<comment type="similarity">
    <text evidence="5">Belongs to the SAT4 family.</text>
</comment>
<keyword evidence="4 6" id="KW-0472">Membrane</keyword>
<evidence type="ECO:0000313" key="8">
    <source>
        <dbReference type="EMBL" id="EEP79962.1"/>
    </source>
</evidence>
<evidence type="ECO:0000256" key="5">
    <source>
        <dbReference type="ARBA" id="ARBA00038359"/>
    </source>
</evidence>
<dbReference type="InterPro" id="IPR052337">
    <property type="entry name" value="SAT4-like"/>
</dbReference>